<evidence type="ECO:0000256" key="4">
    <source>
        <dbReference type="ARBA" id="ARBA00022827"/>
    </source>
</evidence>
<dbReference type="Pfam" id="PF02771">
    <property type="entry name" value="Acyl-CoA_dh_N"/>
    <property type="match status" value="1"/>
</dbReference>
<evidence type="ECO:0000256" key="5">
    <source>
        <dbReference type="ARBA" id="ARBA00023002"/>
    </source>
</evidence>
<dbReference type="InterPro" id="IPR037069">
    <property type="entry name" value="AcylCoA_DH/ox_N_sf"/>
</dbReference>
<evidence type="ECO:0008006" key="10">
    <source>
        <dbReference type="Google" id="ProtNLM"/>
    </source>
</evidence>
<dbReference type="RefSeq" id="WP_129179831.1">
    <property type="nucleotide sequence ID" value="NZ_JAGIOG010000001.1"/>
</dbReference>
<dbReference type="GO" id="GO:0005737">
    <property type="term" value="C:cytoplasm"/>
    <property type="evidence" value="ECO:0007669"/>
    <property type="project" value="TreeGrafter"/>
</dbReference>
<dbReference type="SUPFAM" id="SSF47203">
    <property type="entry name" value="Acyl-CoA dehydrogenase C-terminal domain-like"/>
    <property type="match status" value="1"/>
</dbReference>
<evidence type="ECO:0000259" key="6">
    <source>
        <dbReference type="Pfam" id="PF00441"/>
    </source>
</evidence>
<keyword evidence="5" id="KW-0560">Oxidoreductase</keyword>
<dbReference type="InterPro" id="IPR036250">
    <property type="entry name" value="AcylCo_DH-like_C"/>
</dbReference>
<evidence type="ECO:0000256" key="2">
    <source>
        <dbReference type="ARBA" id="ARBA00009347"/>
    </source>
</evidence>
<dbReference type="AlphaFoldDB" id="A0A641ASM2"/>
<dbReference type="SUPFAM" id="SSF56645">
    <property type="entry name" value="Acyl-CoA dehydrogenase NM domain-like"/>
    <property type="match status" value="1"/>
</dbReference>
<dbReference type="PANTHER" id="PTHR48083:SF20">
    <property type="entry name" value="LONG-CHAIN SPECIFIC ACYL-COA DEHYDROGENASE, MITOCHONDRIAL"/>
    <property type="match status" value="1"/>
</dbReference>
<comment type="caution">
    <text evidence="8">The sequence shown here is derived from an EMBL/GenBank/DDBJ whole genome shotgun (WGS) entry which is preliminary data.</text>
</comment>
<dbReference type="GO" id="GO:0003995">
    <property type="term" value="F:acyl-CoA dehydrogenase activity"/>
    <property type="evidence" value="ECO:0007669"/>
    <property type="project" value="TreeGrafter"/>
</dbReference>
<evidence type="ECO:0000313" key="8">
    <source>
        <dbReference type="EMBL" id="KAA1379888.1"/>
    </source>
</evidence>
<protein>
    <recommendedName>
        <fullName evidence="10">Acyl-CoA dehydrogenase</fullName>
    </recommendedName>
</protein>
<gene>
    <name evidence="8" type="ORF">ESP62_001360</name>
</gene>
<dbReference type="GO" id="GO:0050660">
    <property type="term" value="F:flavin adenine dinucleotide binding"/>
    <property type="evidence" value="ECO:0007669"/>
    <property type="project" value="InterPro"/>
</dbReference>
<proteinExistence type="inferred from homology"/>
<dbReference type="PANTHER" id="PTHR48083">
    <property type="entry name" value="MEDIUM-CHAIN SPECIFIC ACYL-COA DEHYDROGENASE, MITOCHONDRIAL-RELATED"/>
    <property type="match status" value="1"/>
</dbReference>
<accession>A0A641ASM2</accession>
<feature type="domain" description="Acyl-CoA dehydrogenase/oxidase C-terminal" evidence="6">
    <location>
        <begin position="219"/>
        <end position="333"/>
    </location>
</feature>
<dbReference type="Gene3D" id="1.20.140.10">
    <property type="entry name" value="Butyryl-CoA Dehydrogenase, subunit A, domain 3"/>
    <property type="match status" value="1"/>
</dbReference>
<keyword evidence="9" id="KW-1185">Reference proteome</keyword>
<comment type="similarity">
    <text evidence="2">Belongs to the acyl-CoA dehydrogenase family.</text>
</comment>
<dbReference type="OrthoDB" id="8876745at2"/>
<dbReference type="EMBL" id="SDPP02000001">
    <property type="protein sequence ID" value="KAA1379888.1"/>
    <property type="molecule type" value="Genomic_DNA"/>
</dbReference>
<evidence type="ECO:0000259" key="7">
    <source>
        <dbReference type="Pfam" id="PF02771"/>
    </source>
</evidence>
<dbReference type="Gene3D" id="1.10.540.10">
    <property type="entry name" value="Acyl-CoA dehydrogenase/oxidase, N-terminal domain"/>
    <property type="match status" value="1"/>
</dbReference>
<sequence length="352" mass="36511">MAGDTSLTSPPHYGADHESFRASVRRLVRADVVPHLDAWRAAGRVPAELFRTLGDQGFLGTDVPDDLGGSGTGDPRFTAVLVEEVVAAGAIGLAVVLAHQCGVAVPAVLRLPEGDHRTTTIRRVAAGEDLLIPLLLDGGDRGLGVPGAAGAGFFVVVQSGPDGEAGVSLVARDAVEVTAGSASLGGLEAGLGDVRLAVPAATVDGSEVERVRRDVDLWTAVVSAAGARHALELGRAYVVERKVFGRPLSSLENTRLRLAEVGARIGVVQGFVTRCLDELADGTLSGVAAATARMEATRAFDRAVDQSLQLHGGYGYMREYPISHAYADARFVRQSAAASSDPRLVLADALGL</sequence>
<dbReference type="InterPro" id="IPR013786">
    <property type="entry name" value="AcylCoA_DH/ox_N"/>
</dbReference>
<reference evidence="8" key="1">
    <citation type="submission" date="2019-09" db="EMBL/GenBank/DDBJ databases">
        <authorList>
            <person name="Li J."/>
        </authorList>
    </citation>
    <scope>NUCLEOTIDE SEQUENCE [LARGE SCALE GENOMIC DNA]</scope>
    <source>
        <strain evidence="8">NRBC 14897</strain>
    </source>
</reference>
<dbReference type="InterPro" id="IPR009100">
    <property type="entry name" value="AcylCoA_DH/oxidase_NM_dom_sf"/>
</dbReference>
<dbReference type="InterPro" id="IPR009075">
    <property type="entry name" value="AcylCo_DH/oxidase_C"/>
</dbReference>
<dbReference type="GO" id="GO:0033539">
    <property type="term" value="P:fatty acid beta-oxidation using acyl-CoA dehydrogenase"/>
    <property type="evidence" value="ECO:0007669"/>
    <property type="project" value="TreeGrafter"/>
</dbReference>
<keyword evidence="3" id="KW-0285">Flavoprotein</keyword>
<evidence type="ECO:0000256" key="3">
    <source>
        <dbReference type="ARBA" id="ARBA00022630"/>
    </source>
</evidence>
<comment type="cofactor">
    <cofactor evidence="1">
        <name>FAD</name>
        <dbReference type="ChEBI" id="CHEBI:57692"/>
    </cofactor>
</comment>
<dbReference type="Pfam" id="PF00441">
    <property type="entry name" value="Acyl-CoA_dh_1"/>
    <property type="match status" value="1"/>
</dbReference>
<evidence type="ECO:0000313" key="9">
    <source>
        <dbReference type="Proteomes" id="UP001515100"/>
    </source>
</evidence>
<name>A0A641ASM2_9ACTN</name>
<dbReference type="InterPro" id="IPR050741">
    <property type="entry name" value="Acyl-CoA_dehydrogenase"/>
</dbReference>
<dbReference type="Proteomes" id="UP001515100">
    <property type="component" value="Unassembled WGS sequence"/>
</dbReference>
<evidence type="ECO:0000256" key="1">
    <source>
        <dbReference type="ARBA" id="ARBA00001974"/>
    </source>
</evidence>
<organism evidence="8 9">
    <name type="scientific">Aeromicrobium fastidiosum</name>
    <dbReference type="NCBI Taxonomy" id="52699"/>
    <lineage>
        <taxon>Bacteria</taxon>
        <taxon>Bacillati</taxon>
        <taxon>Actinomycetota</taxon>
        <taxon>Actinomycetes</taxon>
        <taxon>Propionibacteriales</taxon>
        <taxon>Nocardioidaceae</taxon>
        <taxon>Aeromicrobium</taxon>
    </lineage>
</organism>
<feature type="domain" description="Acyl-CoA dehydrogenase/oxidase N-terminal" evidence="7">
    <location>
        <begin position="16"/>
        <end position="128"/>
    </location>
</feature>
<keyword evidence="4" id="KW-0274">FAD</keyword>